<dbReference type="SUPFAM" id="SSF109604">
    <property type="entry name" value="HD-domain/PDEase-like"/>
    <property type="match status" value="1"/>
</dbReference>
<dbReference type="PANTHER" id="PTHR43155">
    <property type="entry name" value="CYCLIC DI-GMP PHOSPHODIESTERASE PA4108-RELATED"/>
    <property type="match status" value="1"/>
</dbReference>
<evidence type="ECO:0000313" key="3">
    <source>
        <dbReference type="EMBL" id="PLX19549.1"/>
    </source>
</evidence>
<name>A0A2N5ZLJ0_MUIH1</name>
<dbReference type="SMART" id="SM00065">
    <property type="entry name" value="GAF"/>
    <property type="match status" value="1"/>
</dbReference>
<reference evidence="3 4" key="1">
    <citation type="submission" date="2017-11" db="EMBL/GenBank/DDBJ databases">
        <title>Genome-resolved metagenomics identifies genetic mobility, metabolic interactions, and unexpected diversity in perchlorate-reducing communities.</title>
        <authorList>
            <person name="Barnum T.P."/>
            <person name="Figueroa I.A."/>
            <person name="Carlstrom C.I."/>
            <person name="Lucas L.N."/>
            <person name="Engelbrektson A.L."/>
            <person name="Coates J.D."/>
        </authorList>
    </citation>
    <scope>NUCLEOTIDE SEQUENCE [LARGE SCALE GENOMIC DNA]</scope>
    <source>
        <strain evidence="3">BM706</strain>
    </source>
</reference>
<dbReference type="CDD" id="cd00077">
    <property type="entry name" value="HDc"/>
    <property type="match status" value="1"/>
</dbReference>
<dbReference type="Gene3D" id="1.10.3210.10">
    <property type="entry name" value="Hypothetical protein af1432"/>
    <property type="match status" value="1"/>
</dbReference>
<evidence type="ECO:0000259" key="1">
    <source>
        <dbReference type="PROSITE" id="PS51831"/>
    </source>
</evidence>
<dbReference type="SMART" id="SM00471">
    <property type="entry name" value="HDc"/>
    <property type="match status" value="1"/>
</dbReference>
<comment type="caution">
    <text evidence="3">The sequence shown here is derived from an EMBL/GenBank/DDBJ whole genome shotgun (WGS) entry which is preliminary data.</text>
</comment>
<feature type="domain" description="HD" evidence="1">
    <location>
        <begin position="434"/>
        <end position="556"/>
    </location>
</feature>
<sequence length="623" mass="70349">MAFGNYLDSRVSAVVGTHTHVATSDEKILSGGTAYITDVGMTGAADSIAGVDAEMVIKQYLTMKPTMWKGAVGEPEINAVVVDIDEKTGKAYDIFRLKRRLTGNVIQISAEPRLFTKFLGNVVRLDSLNSVARYLMSYLQKKTNIKNIAFIERDCYQTIARYSSIEPEALEKIKEELHTDPETGKRFFKDYFIMTYRDIENPELYYSIVFKTNRKVKFDKMLIEIFRSLYSKLRKEKLLIQTNDELSILYEVGKEIATTIELHGEDGLINKIMEATTKVMNCESSSVMMIDERTQELYFIVGIGEKGDKIKEVRLKKGQGIAGWVVETGRAAVVPDTSKDKRFFKDADDHTKYNTRSLIAVPLKSKGKVIGVLEVLNRKGEILFNEHDLYMLEAIAQQAANAIDNAKLYDRIKFLYRSTVEVLANAMDSKDAYTHGHSRRVAAYTVDIATEMGMNPVQVSDLEIAALLHDIGKIGIRDSILCKPGRLTHDEYDIIKTHPVISGKILEPVDFLKSLIPVIRHHHERFDGAGYPDNLSGDKIPLGARIIAVADTFDAMTSDRAYRKGLPPDVAKQELLDNSGTQFDPNIVQIFIDIFDRKYKDNFEEIKSKFASQEKILKDFLGQ</sequence>
<evidence type="ECO:0000313" key="4">
    <source>
        <dbReference type="Proteomes" id="UP000234857"/>
    </source>
</evidence>
<dbReference type="Pfam" id="PF13487">
    <property type="entry name" value="HD_5"/>
    <property type="match status" value="1"/>
</dbReference>
<dbReference type="SUPFAM" id="SSF55781">
    <property type="entry name" value="GAF domain-like"/>
    <property type="match status" value="1"/>
</dbReference>
<dbReference type="PROSITE" id="PS51831">
    <property type="entry name" value="HD"/>
    <property type="match status" value="1"/>
</dbReference>
<proteinExistence type="predicted"/>
<evidence type="ECO:0000259" key="2">
    <source>
        <dbReference type="PROSITE" id="PS51832"/>
    </source>
</evidence>
<dbReference type="EMBL" id="PKTG01000025">
    <property type="protein sequence ID" value="PLX19549.1"/>
    <property type="molecule type" value="Genomic_DNA"/>
</dbReference>
<dbReference type="InterPro" id="IPR005235">
    <property type="entry name" value="YmdB-like"/>
</dbReference>
<dbReference type="PROSITE" id="PS51832">
    <property type="entry name" value="HD_GYP"/>
    <property type="match status" value="1"/>
</dbReference>
<dbReference type="InterPro" id="IPR003018">
    <property type="entry name" value="GAF"/>
</dbReference>
<dbReference type="Gene3D" id="3.30.450.40">
    <property type="match status" value="1"/>
</dbReference>
<dbReference type="AlphaFoldDB" id="A0A2N5ZLJ0"/>
<dbReference type="InterPro" id="IPR006674">
    <property type="entry name" value="HD_domain"/>
</dbReference>
<dbReference type="SUPFAM" id="SSF56300">
    <property type="entry name" value="Metallo-dependent phosphatases"/>
    <property type="match status" value="1"/>
</dbReference>
<dbReference type="Pfam" id="PF13277">
    <property type="entry name" value="YmdB"/>
    <property type="match status" value="1"/>
</dbReference>
<protein>
    <submittedName>
        <fullName evidence="3">Uncharacterized protein</fullName>
    </submittedName>
</protein>
<dbReference type="InterPro" id="IPR029052">
    <property type="entry name" value="Metallo-depent_PP-like"/>
</dbReference>
<gene>
    <name evidence="3" type="ORF">C0601_01465</name>
</gene>
<accession>A0A2N5ZLJ0</accession>
<dbReference type="InterPro" id="IPR003607">
    <property type="entry name" value="HD/PDEase_dom"/>
</dbReference>
<dbReference type="InterPro" id="IPR037522">
    <property type="entry name" value="HD_GYP_dom"/>
</dbReference>
<dbReference type="Gene3D" id="3.60.21.10">
    <property type="match status" value="1"/>
</dbReference>
<dbReference type="InterPro" id="IPR029016">
    <property type="entry name" value="GAF-like_dom_sf"/>
</dbReference>
<dbReference type="Pfam" id="PF01590">
    <property type="entry name" value="GAF"/>
    <property type="match status" value="1"/>
</dbReference>
<organism evidence="3 4">
    <name type="scientific">Muiribacterium halophilum</name>
    <dbReference type="NCBI Taxonomy" id="2053465"/>
    <lineage>
        <taxon>Bacteria</taxon>
        <taxon>Candidatus Muiribacteriota</taxon>
        <taxon>Candidatus Muiribacteriia</taxon>
        <taxon>Candidatus Muiribacteriales</taxon>
        <taxon>Candidatus Muiribacteriaceae</taxon>
        <taxon>Candidatus Muiribacterium</taxon>
    </lineage>
</organism>
<dbReference type="PANTHER" id="PTHR43155:SF2">
    <property type="entry name" value="CYCLIC DI-GMP PHOSPHODIESTERASE PA4108"/>
    <property type="match status" value="1"/>
</dbReference>
<dbReference type="Proteomes" id="UP000234857">
    <property type="component" value="Unassembled WGS sequence"/>
</dbReference>
<feature type="domain" description="HD-GYP" evidence="2">
    <location>
        <begin position="412"/>
        <end position="607"/>
    </location>
</feature>